<feature type="region of interest" description="Disordered" evidence="10">
    <location>
        <begin position="1"/>
        <end position="35"/>
    </location>
</feature>
<keyword evidence="15" id="KW-1185">Reference proteome</keyword>
<evidence type="ECO:0000256" key="5">
    <source>
        <dbReference type="ARBA" id="ARBA00022664"/>
    </source>
</evidence>
<dbReference type="Gene3D" id="2.40.30.330">
    <property type="entry name" value="Pre-mRNA cleavage complex subunit Clp1, C-terminal domain"/>
    <property type="match status" value="1"/>
</dbReference>
<keyword evidence="7 9" id="KW-0067">ATP-binding</keyword>
<evidence type="ECO:0000259" key="13">
    <source>
        <dbReference type="Pfam" id="PF16575"/>
    </source>
</evidence>
<feature type="binding site" evidence="9">
    <location>
        <position position="103"/>
    </location>
    <ligand>
        <name>ATP</name>
        <dbReference type="ChEBI" id="CHEBI:30616"/>
    </ligand>
</feature>
<dbReference type="OrthoDB" id="258143at2759"/>
<organism evidence="14 15">
    <name type="scientific">Viridothelium virens</name>
    <name type="common">Speckled blister lichen</name>
    <name type="synonym">Trypethelium virens</name>
    <dbReference type="NCBI Taxonomy" id="1048519"/>
    <lineage>
        <taxon>Eukaryota</taxon>
        <taxon>Fungi</taxon>
        <taxon>Dikarya</taxon>
        <taxon>Ascomycota</taxon>
        <taxon>Pezizomycotina</taxon>
        <taxon>Dothideomycetes</taxon>
        <taxon>Dothideomycetes incertae sedis</taxon>
        <taxon>Trypetheliales</taxon>
        <taxon>Trypetheliaceae</taxon>
        <taxon>Viridothelium</taxon>
    </lineage>
</organism>
<evidence type="ECO:0000259" key="12">
    <source>
        <dbReference type="Pfam" id="PF16573"/>
    </source>
</evidence>
<gene>
    <name evidence="9" type="primary">CLP1</name>
    <name evidence="14" type="ORF">EV356DRAFT_520722</name>
</gene>
<evidence type="ECO:0000256" key="4">
    <source>
        <dbReference type="ARBA" id="ARBA00019824"/>
    </source>
</evidence>
<dbReference type="PANTHER" id="PTHR12755">
    <property type="entry name" value="CLEAVAGE/POLYADENYLATION FACTOR IA SUBUNIT CLP1P"/>
    <property type="match status" value="1"/>
</dbReference>
<comment type="subcellular location">
    <subcellularLocation>
        <location evidence="2 9">Nucleus</location>
    </subcellularLocation>
</comment>
<dbReference type="InterPro" id="IPR038239">
    <property type="entry name" value="Clp1_N_sf"/>
</dbReference>
<feature type="domain" description="Clp1 C-terminal" evidence="11">
    <location>
        <begin position="395"/>
        <end position="522"/>
    </location>
</feature>
<dbReference type="InterPro" id="IPR038238">
    <property type="entry name" value="Clp1_C_sf"/>
</dbReference>
<dbReference type="SUPFAM" id="SSF52540">
    <property type="entry name" value="P-loop containing nucleoside triphosphate hydrolases"/>
    <property type="match status" value="1"/>
</dbReference>
<dbReference type="GO" id="GO:0031124">
    <property type="term" value="P:mRNA 3'-end processing"/>
    <property type="evidence" value="ECO:0007669"/>
    <property type="project" value="UniProtKB-UniRule"/>
</dbReference>
<dbReference type="Gene3D" id="3.40.50.300">
    <property type="entry name" value="P-loop containing nucleotide triphosphate hydrolases"/>
    <property type="match status" value="1"/>
</dbReference>
<comment type="similarity">
    <text evidence="9">Belongs to the Clp1 family. Clp1 subfamily.</text>
</comment>
<dbReference type="GO" id="GO:0051731">
    <property type="term" value="F:polynucleotide 5'-hydroxyl-kinase activity"/>
    <property type="evidence" value="ECO:0007669"/>
    <property type="project" value="InterPro"/>
</dbReference>
<feature type="domain" description="Clp1 P-loop" evidence="13">
    <location>
        <begin position="169"/>
        <end position="388"/>
    </location>
</feature>
<dbReference type="Pfam" id="PF06807">
    <property type="entry name" value="Clp1"/>
    <property type="match status" value="1"/>
</dbReference>
<dbReference type="HAMAP" id="MF_03035">
    <property type="entry name" value="Clp1"/>
    <property type="match status" value="1"/>
</dbReference>
<evidence type="ECO:0000256" key="6">
    <source>
        <dbReference type="ARBA" id="ARBA00022741"/>
    </source>
</evidence>
<accession>A0A6A6GVF6</accession>
<dbReference type="EMBL" id="ML991857">
    <property type="protein sequence ID" value="KAF2229677.1"/>
    <property type="molecule type" value="Genomic_DNA"/>
</dbReference>
<dbReference type="InterPro" id="IPR045116">
    <property type="entry name" value="Clp1/Grc3"/>
</dbReference>
<evidence type="ECO:0000259" key="11">
    <source>
        <dbReference type="Pfam" id="PF06807"/>
    </source>
</evidence>
<dbReference type="InterPro" id="IPR010655">
    <property type="entry name" value="Clp1_C"/>
</dbReference>
<evidence type="ECO:0000313" key="15">
    <source>
        <dbReference type="Proteomes" id="UP000800092"/>
    </source>
</evidence>
<dbReference type="Proteomes" id="UP000800092">
    <property type="component" value="Unassembled WGS sequence"/>
</dbReference>
<evidence type="ECO:0000256" key="10">
    <source>
        <dbReference type="SAM" id="MobiDB-lite"/>
    </source>
</evidence>
<comment type="function">
    <text evidence="1">Polynucleotide 5'-kinase involved in rRNA processing.</text>
</comment>
<keyword evidence="6 9" id="KW-0547">Nucleotide-binding</keyword>
<protein>
    <recommendedName>
        <fullName evidence="4">Polynucleotide 5'-hydroxyl-kinase GRC3</fullName>
    </recommendedName>
    <alternativeName>
        <fullName evidence="3">Polynucleotide 5'-hydroxyl-kinase grc3</fullName>
    </alternativeName>
</protein>
<evidence type="ECO:0000256" key="3">
    <source>
        <dbReference type="ARBA" id="ARBA00018706"/>
    </source>
</evidence>
<sequence>MNIPGLSIPGLSCDPSDLHPTTTATLPAEPSPPRTHILPAGSEYRFELPLKSHLSHPHFSADPASSFSSINAAFTLRVTSGSAELFGTELAPSRPYAFAPGARAAVFSWAGAELEVQGEVESEFVAEETSMAEAANVHFALENLREASTRSGGVGGDASMGGPRVLVLGAKDSGKTSLCKILSSYALRMGRQPVVVNLDHAEGHAAVPGALTATVVAGLLDPESVSGWGSSGITGPSAVPTSTPLVYFYGMEGLGEGIMGGGREPQGGRRGVWKAVVTRMALAVTGRMEDDAEAKAAGFLIDAPAVLGDKKGYDLVEHVVSEFSVNVVLVLGSERLYSDMRRKFAPQGQTSTEESVRVVKLTKSEGCVARDETYMRALRAQQIRGYFFGDKGLSLNPLTVMVGFDDVTIYRYTEASSSTGTSSYLPGNDSDSDSEYQPTLNPSTSSTTIFTKTTPSLGLSNAILAIPHTSAPSTPHADLLTSSIMGFAYVADVDETRKAIRLLVPAPTRLEGRTLVWGDWPEGVVDLLG</sequence>
<dbReference type="InterPro" id="IPR032319">
    <property type="entry name" value="CLP1_P"/>
</dbReference>
<dbReference type="InterPro" id="IPR027417">
    <property type="entry name" value="P-loop_NTPase"/>
</dbReference>
<dbReference type="Pfam" id="PF16573">
    <property type="entry name" value="CLP1_N"/>
    <property type="match status" value="1"/>
</dbReference>
<comment type="subunit">
    <text evidence="9">Component of a pre-mRNA cleavage factor complex. Interacts directly with PCF11.</text>
</comment>
<reference evidence="14" key="1">
    <citation type="journal article" date="2020" name="Stud. Mycol.">
        <title>101 Dothideomycetes genomes: a test case for predicting lifestyles and emergence of pathogens.</title>
        <authorList>
            <person name="Haridas S."/>
            <person name="Albert R."/>
            <person name="Binder M."/>
            <person name="Bloem J."/>
            <person name="Labutti K."/>
            <person name="Salamov A."/>
            <person name="Andreopoulos B."/>
            <person name="Baker S."/>
            <person name="Barry K."/>
            <person name="Bills G."/>
            <person name="Bluhm B."/>
            <person name="Cannon C."/>
            <person name="Castanera R."/>
            <person name="Culley D."/>
            <person name="Daum C."/>
            <person name="Ezra D."/>
            <person name="Gonzalez J."/>
            <person name="Henrissat B."/>
            <person name="Kuo A."/>
            <person name="Liang C."/>
            <person name="Lipzen A."/>
            <person name="Lutzoni F."/>
            <person name="Magnuson J."/>
            <person name="Mondo S."/>
            <person name="Nolan M."/>
            <person name="Ohm R."/>
            <person name="Pangilinan J."/>
            <person name="Park H.-J."/>
            <person name="Ramirez L."/>
            <person name="Alfaro M."/>
            <person name="Sun H."/>
            <person name="Tritt A."/>
            <person name="Yoshinaga Y."/>
            <person name="Zwiers L.-H."/>
            <person name="Turgeon B."/>
            <person name="Goodwin S."/>
            <person name="Spatafora J."/>
            <person name="Crous P."/>
            <person name="Grigoriev I."/>
        </authorList>
    </citation>
    <scope>NUCLEOTIDE SEQUENCE</scope>
    <source>
        <strain evidence="14">Tuck. ex Michener</strain>
    </source>
</reference>
<dbReference type="Gene3D" id="2.60.120.1030">
    <property type="entry name" value="Clp1, DNA binding domain"/>
    <property type="match status" value="1"/>
</dbReference>
<feature type="region of interest" description="Disordered" evidence="10">
    <location>
        <begin position="417"/>
        <end position="451"/>
    </location>
</feature>
<dbReference type="PANTHER" id="PTHR12755:SF6">
    <property type="entry name" value="POLYRIBONUCLEOTIDE 5'-HYDROXYL-KINASE CLP1"/>
    <property type="match status" value="1"/>
</dbReference>
<evidence type="ECO:0000256" key="1">
    <source>
        <dbReference type="ARBA" id="ARBA00003798"/>
    </source>
</evidence>
<name>A0A6A6GVF6_VIRVR</name>
<dbReference type="GO" id="GO:0005849">
    <property type="term" value="C:mRNA cleavage factor complex"/>
    <property type="evidence" value="ECO:0007669"/>
    <property type="project" value="UniProtKB-UniRule"/>
</dbReference>
<evidence type="ECO:0000256" key="8">
    <source>
        <dbReference type="ARBA" id="ARBA00023242"/>
    </source>
</evidence>
<feature type="binding site" evidence="9">
    <location>
        <begin position="172"/>
        <end position="177"/>
    </location>
    <ligand>
        <name>ATP</name>
        <dbReference type="ChEBI" id="CHEBI:30616"/>
    </ligand>
</feature>
<dbReference type="GO" id="GO:0005524">
    <property type="term" value="F:ATP binding"/>
    <property type="evidence" value="ECO:0007669"/>
    <property type="project" value="UniProtKB-UniRule"/>
</dbReference>
<dbReference type="InterPro" id="IPR032324">
    <property type="entry name" value="Clp1_N"/>
</dbReference>
<dbReference type="GO" id="GO:0006388">
    <property type="term" value="P:tRNA splicing, via endonucleolytic cleavage and ligation"/>
    <property type="evidence" value="ECO:0007669"/>
    <property type="project" value="TreeGrafter"/>
</dbReference>
<keyword evidence="8 9" id="KW-0539">Nucleus</keyword>
<dbReference type="InterPro" id="IPR028606">
    <property type="entry name" value="Clp1"/>
</dbReference>
<keyword evidence="5 9" id="KW-0507">mRNA processing</keyword>
<evidence type="ECO:0000256" key="9">
    <source>
        <dbReference type="HAMAP-Rule" id="MF_03035"/>
    </source>
</evidence>
<proteinExistence type="inferred from homology"/>
<evidence type="ECO:0000256" key="2">
    <source>
        <dbReference type="ARBA" id="ARBA00004123"/>
    </source>
</evidence>
<evidence type="ECO:0000313" key="14">
    <source>
        <dbReference type="EMBL" id="KAF2229677.1"/>
    </source>
</evidence>
<feature type="domain" description="Clp1 N-terminal" evidence="12">
    <location>
        <begin position="39"/>
        <end position="147"/>
    </location>
</feature>
<evidence type="ECO:0000256" key="7">
    <source>
        <dbReference type="ARBA" id="ARBA00022840"/>
    </source>
</evidence>
<dbReference type="AlphaFoldDB" id="A0A6A6GVF6"/>
<dbReference type="Pfam" id="PF16575">
    <property type="entry name" value="CLP1_P"/>
    <property type="match status" value="1"/>
</dbReference>
<comment type="function">
    <text evidence="9">Required for endonucleolytic cleavage during polyadenylation-dependent pre-mRNA 3'-end formation.</text>
</comment>
<feature type="binding site" evidence="9">
    <location>
        <position position="43"/>
    </location>
    <ligand>
        <name>ATP</name>
        <dbReference type="ChEBI" id="CHEBI:30616"/>
    </ligand>
</feature>